<feature type="signal peptide" evidence="2">
    <location>
        <begin position="1"/>
        <end position="24"/>
    </location>
</feature>
<dbReference type="PANTHER" id="PTHR22642:SF2">
    <property type="entry name" value="PROTEIN LONG AFTER FAR-RED 3"/>
    <property type="match status" value="1"/>
</dbReference>
<gene>
    <name evidence="4" type="ORF">DBW64_02270</name>
</gene>
<dbReference type="EMBL" id="QOQK01000006">
    <property type="protein sequence ID" value="RCL84944.1"/>
    <property type="molecule type" value="Genomic_DNA"/>
</dbReference>
<evidence type="ECO:0000313" key="5">
    <source>
        <dbReference type="Proteomes" id="UP000252289"/>
    </source>
</evidence>
<dbReference type="GO" id="GO:0016810">
    <property type="term" value="F:hydrolase activity, acting on carbon-nitrogen (but not peptide) bonds"/>
    <property type="evidence" value="ECO:0007669"/>
    <property type="project" value="InterPro"/>
</dbReference>
<reference evidence="4 5" key="1">
    <citation type="journal article" date="2018" name="Microbiome">
        <title>Fine metagenomic profile of the Mediterranean stratified and mixed water columns revealed by assembly and recruitment.</title>
        <authorList>
            <person name="Haro-Moreno J.M."/>
            <person name="Lopez-Perez M."/>
            <person name="De La Torre J.R."/>
            <person name="Picazo A."/>
            <person name="Camacho A."/>
            <person name="Rodriguez-Valera F."/>
        </authorList>
    </citation>
    <scope>NUCLEOTIDE SEQUENCE [LARGE SCALE GENOMIC DNA]</scope>
    <source>
        <strain evidence="4">MED-G50</strain>
    </source>
</reference>
<feature type="domain" description="Amidohydrolase 3" evidence="3">
    <location>
        <begin position="93"/>
        <end position="581"/>
    </location>
</feature>
<proteinExistence type="predicted"/>
<dbReference type="Pfam" id="PF07969">
    <property type="entry name" value="Amidohydro_3"/>
    <property type="match status" value="1"/>
</dbReference>
<dbReference type="InterPro" id="IPR013108">
    <property type="entry name" value="Amidohydro_3"/>
</dbReference>
<dbReference type="SUPFAM" id="SSF51338">
    <property type="entry name" value="Composite domain of metallo-dependent hydrolases"/>
    <property type="match status" value="1"/>
</dbReference>
<dbReference type="Gene3D" id="3.10.310.70">
    <property type="match status" value="1"/>
</dbReference>
<organism evidence="4 5">
    <name type="scientific">PS1 clade bacterium</name>
    <dbReference type="NCBI Taxonomy" id="2175152"/>
    <lineage>
        <taxon>Bacteria</taxon>
        <taxon>Pseudomonadati</taxon>
        <taxon>Pseudomonadota</taxon>
        <taxon>Alphaproteobacteria</taxon>
        <taxon>PS1 clade</taxon>
    </lineage>
</organism>
<comment type="caution">
    <text evidence="4">The sequence shown here is derived from an EMBL/GenBank/DDBJ whole genome shotgun (WGS) entry which is preliminary data.</text>
</comment>
<accession>A0A368ENC8</accession>
<evidence type="ECO:0000313" key="4">
    <source>
        <dbReference type="EMBL" id="RCL84944.1"/>
    </source>
</evidence>
<dbReference type="InterPro" id="IPR011059">
    <property type="entry name" value="Metal-dep_hydrolase_composite"/>
</dbReference>
<dbReference type="PROSITE" id="PS51257">
    <property type="entry name" value="PROKAR_LIPOPROTEIN"/>
    <property type="match status" value="1"/>
</dbReference>
<dbReference type="InterPro" id="IPR032466">
    <property type="entry name" value="Metal_Hydrolase"/>
</dbReference>
<evidence type="ECO:0000256" key="1">
    <source>
        <dbReference type="SAM" id="MobiDB-lite"/>
    </source>
</evidence>
<protein>
    <submittedName>
        <fullName evidence="4">Amidohydrolase</fullName>
    </submittedName>
</protein>
<keyword evidence="4" id="KW-0378">Hydrolase</keyword>
<sequence>MMCNGRFSAVGILFALMVSLTLVACDQPEAINAEPLNADRIFHNANILTISFKNGHDEMSIANAVAVKDGRIIALSDDISEYPENWVGQNTQISDLNGLTLMPGFVQSHAHFNLIVLKKMTVNLAPPPDGGVANLTTLKDALSTAAKKIPAGYPIMGIGYDDTVMEEKRHPTRDDLDAVSTEHPIIIMHISFHLAVMNSKALEMAGIDAETPDPEGGHIQREPNSNRPNGVLEETAMNVIGKMLPQPSPQQIFKTYDVVVQDLLALGYTTIVEHASDIAMEKGFEAYFASRDVPVDMIAYRRVLPDTDPLASQMANMTREDINGFKLGGIKILLDGSIQGYTGHLSQPYHVPPAGKDDSYRGYPHLPPEKLNNLLMQAYADDIPLLVHTNGDAAIDVLLDGLEKANTAYPDNSLRPVSIHAQTMRQDQLDRAKGLSLIPSFFVDHVYFWGDRHRDIFLGPDRASQISPVGSAEDRQLIYTIHDDAPVVSADPFRTLWVAVARLTSSGEKLGADETITRQQALKALTVNSAYQHYIETHKGSIEVGKKADMIILDDNPLTVAEAELRHIKVLETVKDGETVYTLTR</sequence>
<name>A0A368ENC8_9PROT</name>
<dbReference type="AlphaFoldDB" id="A0A368ENC8"/>
<evidence type="ECO:0000259" key="3">
    <source>
        <dbReference type="Pfam" id="PF07969"/>
    </source>
</evidence>
<dbReference type="Proteomes" id="UP000252289">
    <property type="component" value="Unassembled WGS sequence"/>
</dbReference>
<keyword evidence="2" id="KW-0732">Signal</keyword>
<dbReference type="InterPro" id="IPR033932">
    <property type="entry name" value="YtcJ-like"/>
</dbReference>
<dbReference type="PANTHER" id="PTHR22642">
    <property type="entry name" value="IMIDAZOLONEPROPIONASE"/>
    <property type="match status" value="1"/>
</dbReference>
<dbReference type="SUPFAM" id="SSF51556">
    <property type="entry name" value="Metallo-dependent hydrolases"/>
    <property type="match status" value="1"/>
</dbReference>
<dbReference type="CDD" id="cd01300">
    <property type="entry name" value="YtcJ_like"/>
    <property type="match status" value="1"/>
</dbReference>
<dbReference type="Gene3D" id="3.20.20.140">
    <property type="entry name" value="Metal-dependent hydrolases"/>
    <property type="match status" value="1"/>
</dbReference>
<feature type="region of interest" description="Disordered" evidence="1">
    <location>
        <begin position="210"/>
        <end position="229"/>
    </location>
</feature>
<feature type="chain" id="PRO_5016884686" evidence="2">
    <location>
        <begin position="25"/>
        <end position="585"/>
    </location>
</feature>
<dbReference type="Gene3D" id="2.30.40.10">
    <property type="entry name" value="Urease, subunit C, domain 1"/>
    <property type="match status" value="1"/>
</dbReference>
<evidence type="ECO:0000256" key="2">
    <source>
        <dbReference type="SAM" id="SignalP"/>
    </source>
</evidence>